<keyword evidence="3" id="KW-0436">Ligase</keyword>
<dbReference type="InterPro" id="IPR023213">
    <property type="entry name" value="CAT-like_dom_sf"/>
</dbReference>
<dbReference type="SMART" id="SM00825">
    <property type="entry name" value="PKS_KS"/>
    <property type="match status" value="1"/>
</dbReference>
<evidence type="ECO:0000256" key="3">
    <source>
        <dbReference type="ARBA" id="ARBA00022598"/>
    </source>
</evidence>
<dbReference type="PROSITE" id="PS00606">
    <property type="entry name" value="KS3_1"/>
    <property type="match status" value="1"/>
</dbReference>
<protein>
    <submittedName>
        <fullName evidence="14">Hybrid PKS-NRPS</fullName>
    </submittedName>
</protein>
<dbReference type="SMART" id="SM00827">
    <property type="entry name" value="PKS_AT"/>
    <property type="match status" value="1"/>
</dbReference>
<dbReference type="InterPro" id="IPR036736">
    <property type="entry name" value="ACP-like_sf"/>
</dbReference>
<dbReference type="InterPro" id="IPR013217">
    <property type="entry name" value="Methyltransf_12"/>
</dbReference>
<dbReference type="CDD" id="cd19532">
    <property type="entry name" value="C_PKS-NRPS"/>
    <property type="match status" value="1"/>
</dbReference>
<dbReference type="Pfam" id="PF02801">
    <property type="entry name" value="Ketoacyl-synt_C"/>
    <property type="match status" value="1"/>
</dbReference>
<dbReference type="Pfam" id="PF14765">
    <property type="entry name" value="PS-DH"/>
    <property type="match status" value="1"/>
</dbReference>
<dbReference type="Gene3D" id="3.40.50.12780">
    <property type="entry name" value="N-terminal domain of ligase-like"/>
    <property type="match status" value="1"/>
</dbReference>
<dbReference type="SUPFAM" id="SSF53335">
    <property type="entry name" value="S-adenosyl-L-methionine-dependent methyltransferases"/>
    <property type="match status" value="1"/>
</dbReference>
<dbReference type="Pfam" id="PF21089">
    <property type="entry name" value="PKS_DH_N"/>
    <property type="match status" value="1"/>
</dbReference>
<dbReference type="SUPFAM" id="SSF47336">
    <property type="entry name" value="ACP-like"/>
    <property type="match status" value="2"/>
</dbReference>
<dbReference type="GO" id="GO:0032259">
    <property type="term" value="P:methylation"/>
    <property type="evidence" value="ECO:0007669"/>
    <property type="project" value="UniProtKB-KW"/>
</dbReference>
<dbReference type="InterPro" id="IPR020806">
    <property type="entry name" value="PKS_PP-bd"/>
</dbReference>
<evidence type="ECO:0000256" key="4">
    <source>
        <dbReference type="ARBA" id="ARBA00022603"/>
    </source>
</evidence>
<dbReference type="InterPro" id="IPR032821">
    <property type="entry name" value="PKS_assoc"/>
</dbReference>
<dbReference type="InterPro" id="IPR036291">
    <property type="entry name" value="NAD(P)-bd_dom_sf"/>
</dbReference>
<dbReference type="InterPro" id="IPR001227">
    <property type="entry name" value="Ac_transferase_dom_sf"/>
</dbReference>
<dbReference type="GO" id="GO:0016874">
    <property type="term" value="F:ligase activity"/>
    <property type="evidence" value="ECO:0007669"/>
    <property type="project" value="UniProtKB-KW"/>
</dbReference>
<comment type="similarity">
    <text evidence="8">In the C-terminal section; belongs to the NRP synthetase family.</text>
</comment>
<dbReference type="InterPro" id="IPR049551">
    <property type="entry name" value="PKS_DH_C"/>
</dbReference>
<dbReference type="PROSITE" id="PS50075">
    <property type="entry name" value="CARRIER"/>
    <property type="match status" value="2"/>
</dbReference>
<accession>A0A319FLV8</accession>
<dbReference type="InterPro" id="IPR049552">
    <property type="entry name" value="PKS_DH_N"/>
</dbReference>
<dbReference type="CDD" id="cd00833">
    <property type="entry name" value="PKS"/>
    <property type="match status" value="1"/>
</dbReference>
<dbReference type="GO" id="GO:0009403">
    <property type="term" value="P:toxin biosynthetic process"/>
    <property type="evidence" value="ECO:0007669"/>
    <property type="project" value="UniProtKB-ARBA"/>
</dbReference>
<dbReference type="GO" id="GO:0008168">
    <property type="term" value="F:methyltransferase activity"/>
    <property type="evidence" value="ECO:0007669"/>
    <property type="project" value="UniProtKB-KW"/>
</dbReference>
<evidence type="ECO:0000259" key="12">
    <source>
        <dbReference type="PROSITE" id="PS52004"/>
    </source>
</evidence>
<gene>
    <name evidence="14" type="ORF">BO78DRAFT_361763</name>
</gene>
<dbReference type="InterPro" id="IPR049900">
    <property type="entry name" value="PKS_mFAS_DH"/>
</dbReference>
<dbReference type="InterPro" id="IPR018201">
    <property type="entry name" value="Ketoacyl_synth_AS"/>
</dbReference>
<dbReference type="Pfam" id="PF00668">
    <property type="entry name" value="Condensation"/>
    <property type="match status" value="1"/>
</dbReference>
<sequence>MGEPIAVVGSACRFPGGATSTSKLWQLLRQPTDVLSHFPPDRLNLDRFYHPDGEHHGSTDVQGQSYLLAEDCSLFDAAFFNINPLEADGIDPQQRILLETVYEAVESAGCTLKALQGSSTSVHVGVMNADYWDLQIRDTETLGTHNATGTARSILSNRISYFFDLKGPSMTIDTACSSSLVGLHLAVQGLRNGDATAAIVAGANLILDPAMYIAESSLHMLSPDSRCRMWDKDANGYARGEGFAALLLKPLSRAIQDGDQIEGIIRETGVNSDGRTKGITMPSAAAQTALIRQTYCRAGLDPVLDRCQYFECHGTGTLAGDPVEARAIRDAFFPDEQTELRSSDRLFVGSIKTVIGHLEGCAGLAGVLKALLAIRYETIPPNMHFNDLNPSVAPFYGNLKVPTESTPWPLPAAQAPRRASVNSFGFGGTNAHAIIESYHPPAAESGEAQRPDGERFVGPLVFSAQTGNSLVSIVKRFERYIDSNPELDLEQLAYALQARTTFPTRSFFSGSTRTRLLQFMNKFVSDAEAGSTSSAGTRAQLINEKEIPGVLGVFTGQGAQWASMGRGLIQSSPLFRASLERSEQVLRRLPDGPSWSLIQELTAEEGSRLPEAEFAQPLCTALQIAMVDLLRAAKIPLHAVVGHSSGEIAAVYAAGIITADAAMQIAYYRGYHAKLAGNAQGQNGSMMAVGTSYDSAMEFCSGPDFSGRITVAASNSPLSVTLSGDTDAITEAKQHFDNNKIFTRILRVDKAYHSHHMRPCAEPYLRSLEACNIQVQRPCADCTWISSVRGDTDLLDGGLDSLKGPYWVANLLQTVLFSQAIETSIWNGGPFDVALEIGAHPALKGPVEQIFKASFGRAPYYAGLMRRGDDEVEAFSGALGFVWSYLGPSFIDFCAYGMAFQQPGQSIQGTPKVIKDMPSYAWDNKRYWKESRISRQYRLANNRSQELLGRRVADDADYDMRWRNVLHTSEIPWIRGHEFQGQVLFPGAGYVAMAFEAARAIASGRPVKLYEVQNVELSRAIVLPDNGAGVETVFNVKINNQKPGDTSIQAEFSCSFSTADGMNTLTKACTGTLVIHLGDSTGPELPPRAQPRSQLVSVDMDRFYTVFEKVGLNYQGLFRGMLQGQRSLGVASTTASWLESDMSKEYLVHPAFLDVTFQSLYVAFASPASGEIWAPYLPVRIHRLTVDPNIIRHTFSPGEIMMHAEAFITHSSSALMEGDICLYPSTEDDRMGLQVEGIAMQAVTDREASDDRCIFATTSWGRDIGYSIPELSPPIDVDDTKVLEALERTALYYYKDCLRMVRPDDISSFKWYHQRMFEAAETLINLIQDGHHPVAKSEWLADSYDTIMELDKLYGTRVDLRLIHAVGRKLVSVVRGETQLLEVMLEDNLLNRFYMEGLGFSVVNDQIATVVEQITFKHPQANILEIGAGTGGTTRSILDTINESYGSYTYTDISKGFFEAAAEKFHDHRHKMVFKAMDIEKDVLEQGFSEQSYDIIIAANVLHATRNLNETMQQARSLLRPGGFLVMMEITGLQILRTQFIMGGLPGWWLGADEGRVLSPAISAAQWHKLLQRTGFSGIDSIMHDMADEKRHSFSLIVSQAVDDTVNLLRDPVVAINNILGDGDLVIVGGNTLPVMKICDQLRTYLSPWTKVTLAESIDKISVSSLTLTSVICLEELDRPLFAEPITPAKLQALQDLFSHARNVLWVTCGRQSRDPYSNMTLGIARSLFAELPQAHIQFLDVDTHDKSLVSVLLKTYLQLHVATTEEYAAQNTLWKTEPEVIWDDGQLSIPRVVPNKALNNRYNSARRKITMEVSPSTTRVELASTSNGMELREATFGSDYSPSYRRITTKYSIQLPGTGAYLCAGILCDTGRECLVTTGSNASIIDAEVDNIILLESHCNPHFLRSVSDRLIAACLLQCIPDGRIFVYEPDVSLRDALSTNRKFLFATSDCSRGQGWIQIHPYLSQRALNALIPRDVTAVVDLSRALPDRIRSFVARDRAILQDVQSHKVLDPVALQDIVAEICAQAEESVDTPSVHIKESESLSPGSMQSVVLDWTGSDLVDAVVRPLPVAGMFSSTLTYLLVGMTGDLGLSLTRWMVQHGARSIVLTSRDPKISPLWLAEMKALGADIQVHQMDVSSRASVEGVVKHIRANMFPIGGVCNAAMVLSDQLFTKMNVDTLTRPLGPKVDGTRHLDEIFKDEPLEFFVLFSSLATVIGNAGQSNYHAANMFMEAITTQRRARGLAASIIHIGLVTDVGYVARHGLAMEEHLRKLNFMPLSETDFHHFFAEAVMAGKPGSRTGSELIVGLQPVNDSQDERPPWESNPRFSHYFSKGLTAKSSQQQDLGEGVDIRQQIAEAESVEALTEIVQAAFSLRLEAMMQMVPNSVDIRIPLIDLGCDSLLAVEIRTWFLRELGMDVPVLKVLSGDSVAQICEDTARKFLGSKLNVTPKDLSQKTNGEDKHSQAQLTPSTLPRYTEDAEENAQEDAQEDAQDTDTDSTFNSEETDSRSADDGIETPQSSSIDLSQQIPLETERMSYSQSRLWFSSKSLDPTTCNVTVSYQVRERFQLSRLTRALGATIAHHPALRTRFFEQIGTGQLMQQVMLSPPFLPKHVHSDDRSVIQREFDLLKNHKWDLESGQTFGVTIIQQGSDCATVIFGYHHIILDGVSWSIFLKDLSRAYQMQDLSCPGNYLHFTRQEYTVAESGDFSSQLEFWRQEHEPLSEVMPLLPLAKVAKRSPLQTYDCHVQRKEIDQHLVAKIRNASRKLGATPFHFHLAVIQVVFALYLGMEDMCIGIADANRTDEEFAETVGFFLNLLPLRLRLEHSIRFSELVRRTSRKVYESLSNAQVPFSLMLQHLDVPRSASHSPLFQVAVNYRMGAVLQTPLGDCQLEFLNAEDTRNPYDISFGITETASRTCLLEITCQDSLYSTDASASLIDSYVYLLDALSDDPSVSIQDCSLVDSVTADQAIALGRGPRMTFDWPTSIIERFDLISQKYTDHVAIKDASGAFTYAQLDARVDEIMPIVSNSTGERRVATLCEPSVDAIACMLAILRAGGVYVPLDTRFPAARHLKILQTCEPSVVLYHSATHDRCLGLMSKCPVDFINVSHVARADQDVHPIRRYADPDSPAFLLYTSGSTGVPKGIMLTQANFANHLALKTERLAIGQEVVLQQSSLGFDMSIVQTFCALANGGALVIASKETRGDSVKLAQLIRREKVTLTIATPTEYMMMLQYASEELKQSPFWKQACMGGESVTDQLKREFWRVKSGITLTNCYGPTEITAAASFQTISSDSSQANVVGKALPNYSIYLLDQHRRPVPIGCTGEIYVGGAGVARGYLGLSQTESSFLPDPFASSSDRENGWTRMYRTGDRGRFLSDGSLIFQGRINGDSQVKLRGLRIELEEVEQALLQAQPGLFANAVVTTRGDPAFLLAHVVLAPGKTLSHDELQVFARALPLPEYMVPAMIVPVDSLPTNVNGKVDRKAVQLLALPDRPNPESHASTRLTLSEGQLVLLWKRVLPESVLSVLPLEPDSDFFMHGGNSILLMKLQGAIKQEMGVVLSINELYQASTVRRMAALIAEDERLPQLGNIDWEEETALPETLLRPRGKGRSSMAIQGKHEVLLTGGTSFLGRAMVEALERDPTVKTIHCVAVPIEHTGLSQSRKVVCYPGSLVEPSLGLTEGECEKLRSSISMIIHAGANGHCLNNYFSLRTPNLHSTRFLAEMALPRSIPVHFISSNRVGLLSGQTAVPAISVSDHPPRTDGSEGFTATKWASECFLEKVCRRTGLSVTVHRPCALTGDRAPSEDALNALLRYSLLTSSVPRFDNFEGYFDFRDVHQVATEIVSTALASRLSDSQTIEFVHHSSGVKVPVHQFRQHMERLHGGAFEDVSVAEWIERALRAGIDPLITTYLEAMVQRGERIQFPYLGNHGN</sequence>
<dbReference type="GO" id="GO:0031177">
    <property type="term" value="F:phosphopantetheine binding"/>
    <property type="evidence" value="ECO:0007669"/>
    <property type="project" value="InterPro"/>
</dbReference>
<dbReference type="InterPro" id="IPR013968">
    <property type="entry name" value="PKS_KR"/>
</dbReference>
<dbReference type="FunFam" id="3.40.47.10:FF:000019">
    <property type="entry name" value="Polyketide synthase type I"/>
    <property type="match status" value="1"/>
</dbReference>
<evidence type="ECO:0000313" key="14">
    <source>
        <dbReference type="EMBL" id="PYI09963.1"/>
    </source>
</evidence>
<evidence type="ECO:0000256" key="6">
    <source>
        <dbReference type="ARBA" id="ARBA00022737"/>
    </source>
</evidence>
<dbReference type="VEuPathDB" id="FungiDB:BO78DRAFT_361763"/>
<evidence type="ECO:0000256" key="8">
    <source>
        <dbReference type="ARBA" id="ARBA00029443"/>
    </source>
</evidence>
<dbReference type="SUPFAM" id="SSF53901">
    <property type="entry name" value="Thiolase-like"/>
    <property type="match status" value="1"/>
</dbReference>
<keyword evidence="2" id="KW-0597">Phosphoprotein</keyword>
<evidence type="ECO:0000256" key="10">
    <source>
        <dbReference type="SAM" id="MobiDB-lite"/>
    </source>
</evidence>
<dbReference type="Pfam" id="PF08242">
    <property type="entry name" value="Methyltransf_12"/>
    <property type="match status" value="1"/>
</dbReference>
<feature type="compositionally biased region" description="Polar residues" evidence="10">
    <location>
        <begin position="2465"/>
        <end position="2474"/>
    </location>
</feature>
<evidence type="ECO:0000259" key="13">
    <source>
        <dbReference type="PROSITE" id="PS52019"/>
    </source>
</evidence>
<feature type="region of interest" description="Disordered" evidence="10">
    <location>
        <begin position="2449"/>
        <end position="2531"/>
    </location>
</feature>
<keyword evidence="15" id="KW-1185">Reference proteome</keyword>
<dbReference type="Pfam" id="PF16197">
    <property type="entry name" value="KAsynt_C_assoc"/>
    <property type="match status" value="1"/>
</dbReference>
<keyword evidence="7" id="KW-0511">Multifunctional enzyme</keyword>
<proteinExistence type="inferred from homology"/>
<feature type="active site" description="Proton acceptor; for dehydratase activity" evidence="9">
    <location>
        <position position="977"/>
    </location>
</feature>
<dbReference type="Gene3D" id="3.10.129.110">
    <property type="entry name" value="Polyketide synthase dehydratase"/>
    <property type="match status" value="1"/>
</dbReference>
<dbReference type="InterPro" id="IPR042099">
    <property type="entry name" value="ANL_N_sf"/>
</dbReference>
<dbReference type="SMART" id="SM00826">
    <property type="entry name" value="PKS_DH"/>
    <property type="match status" value="1"/>
</dbReference>
<organism evidence="14 15">
    <name type="scientific">Aspergillus sclerotiicarbonarius (strain CBS 121057 / IBT 28362)</name>
    <dbReference type="NCBI Taxonomy" id="1448318"/>
    <lineage>
        <taxon>Eukaryota</taxon>
        <taxon>Fungi</taxon>
        <taxon>Dikarya</taxon>
        <taxon>Ascomycota</taxon>
        <taxon>Pezizomycotina</taxon>
        <taxon>Eurotiomycetes</taxon>
        <taxon>Eurotiomycetidae</taxon>
        <taxon>Eurotiales</taxon>
        <taxon>Aspergillaceae</taxon>
        <taxon>Aspergillus</taxon>
        <taxon>Aspergillus subgen. Circumdati</taxon>
    </lineage>
</organism>
<dbReference type="InterPro" id="IPR014030">
    <property type="entry name" value="Ketoacyl_synth_N"/>
</dbReference>
<dbReference type="GO" id="GO:0004315">
    <property type="term" value="F:3-oxoacyl-[acyl-carrier-protein] synthase activity"/>
    <property type="evidence" value="ECO:0007669"/>
    <property type="project" value="InterPro"/>
</dbReference>
<dbReference type="InterPro" id="IPR001242">
    <property type="entry name" value="Condensation_dom"/>
</dbReference>
<dbReference type="InterPro" id="IPR045851">
    <property type="entry name" value="AMP-bd_C_sf"/>
</dbReference>
<dbReference type="OrthoDB" id="329835at2759"/>
<evidence type="ECO:0000256" key="7">
    <source>
        <dbReference type="ARBA" id="ARBA00023268"/>
    </source>
</evidence>
<dbReference type="InterPro" id="IPR010071">
    <property type="entry name" value="AA_adenyl_dom"/>
</dbReference>
<dbReference type="Gene3D" id="1.10.1200.10">
    <property type="entry name" value="ACP-like"/>
    <property type="match status" value="2"/>
</dbReference>
<dbReference type="SMART" id="SM00823">
    <property type="entry name" value="PKS_PP"/>
    <property type="match status" value="2"/>
</dbReference>
<dbReference type="InterPro" id="IPR013120">
    <property type="entry name" value="FAR_NAD-bd"/>
</dbReference>
<dbReference type="InterPro" id="IPR042104">
    <property type="entry name" value="PKS_dehydratase_sf"/>
</dbReference>
<dbReference type="InterPro" id="IPR029063">
    <property type="entry name" value="SAM-dependent_MTases_sf"/>
</dbReference>
<evidence type="ECO:0000313" key="15">
    <source>
        <dbReference type="Proteomes" id="UP000248423"/>
    </source>
</evidence>
<name>A0A319FLV8_ASPSB</name>
<dbReference type="Gene3D" id="3.40.50.150">
    <property type="entry name" value="Vaccinia Virus protein VP39"/>
    <property type="match status" value="1"/>
</dbReference>
<dbReference type="PANTHER" id="PTHR43775:SF20">
    <property type="entry name" value="HYBRID PKS-NRPS SYNTHETASE APDA"/>
    <property type="match status" value="1"/>
</dbReference>
<evidence type="ECO:0000256" key="9">
    <source>
        <dbReference type="PROSITE-ProRule" id="PRU01363"/>
    </source>
</evidence>
<dbReference type="SMART" id="SM00822">
    <property type="entry name" value="PKS_KR"/>
    <property type="match status" value="1"/>
</dbReference>
<dbReference type="SUPFAM" id="SSF51735">
    <property type="entry name" value="NAD(P)-binding Rossmann-fold domains"/>
    <property type="match status" value="2"/>
</dbReference>
<dbReference type="STRING" id="1448318.A0A319FLV8"/>
<dbReference type="Pfam" id="PF07993">
    <property type="entry name" value="NAD_binding_4"/>
    <property type="match status" value="1"/>
</dbReference>
<dbReference type="GO" id="GO:0006633">
    <property type="term" value="P:fatty acid biosynthetic process"/>
    <property type="evidence" value="ECO:0007669"/>
    <property type="project" value="InterPro"/>
</dbReference>
<feature type="domain" description="Carrier" evidence="11">
    <location>
        <begin position="3502"/>
        <end position="3582"/>
    </location>
</feature>
<feature type="compositionally biased region" description="Polar residues" evidence="10">
    <location>
        <begin position="2517"/>
        <end position="2531"/>
    </location>
</feature>
<keyword evidence="4" id="KW-0489">Methyltransferase</keyword>
<dbReference type="SUPFAM" id="SSF55048">
    <property type="entry name" value="Probable ACP-binding domain of malonyl-CoA ACP transacylase"/>
    <property type="match status" value="1"/>
</dbReference>
<evidence type="ECO:0000256" key="2">
    <source>
        <dbReference type="ARBA" id="ARBA00022553"/>
    </source>
</evidence>
<reference evidence="14 15" key="1">
    <citation type="submission" date="2018-02" db="EMBL/GenBank/DDBJ databases">
        <title>The genomes of Aspergillus section Nigri reveals drivers in fungal speciation.</title>
        <authorList>
            <consortium name="DOE Joint Genome Institute"/>
            <person name="Vesth T.C."/>
            <person name="Nybo J."/>
            <person name="Theobald S."/>
            <person name="Brandl J."/>
            <person name="Frisvad J.C."/>
            <person name="Nielsen K.F."/>
            <person name="Lyhne E.K."/>
            <person name="Kogle M.E."/>
            <person name="Kuo A."/>
            <person name="Riley R."/>
            <person name="Clum A."/>
            <person name="Nolan M."/>
            <person name="Lipzen A."/>
            <person name="Salamov A."/>
            <person name="Henrissat B."/>
            <person name="Wiebenga A."/>
            <person name="De vries R.P."/>
            <person name="Grigoriev I.V."/>
            <person name="Mortensen U.H."/>
            <person name="Andersen M.R."/>
            <person name="Baker S.E."/>
        </authorList>
    </citation>
    <scope>NUCLEOTIDE SEQUENCE [LARGE SCALE GENOMIC DNA]</scope>
    <source>
        <strain evidence="14 15">CBS 121057</strain>
    </source>
</reference>
<feature type="domain" description="PKS/mFAS DH" evidence="13">
    <location>
        <begin position="945"/>
        <end position="1249"/>
    </location>
</feature>
<dbReference type="Gene3D" id="3.40.47.10">
    <property type="match status" value="1"/>
</dbReference>
<dbReference type="SUPFAM" id="SSF52777">
    <property type="entry name" value="CoA-dependent acyltransferases"/>
    <property type="match status" value="2"/>
</dbReference>
<dbReference type="Pfam" id="PF00698">
    <property type="entry name" value="Acyl_transf_1"/>
    <property type="match status" value="1"/>
</dbReference>
<dbReference type="InterPro" id="IPR009081">
    <property type="entry name" value="PP-bd_ACP"/>
</dbReference>
<dbReference type="Pfam" id="PF00109">
    <property type="entry name" value="ketoacyl-synt"/>
    <property type="match status" value="1"/>
</dbReference>
<dbReference type="Pfam" id="PF08659">
    <property type="entry name" value="KR"/>
    <property type="match status" value="1"/>
</dbReference>
<dbReference type="InterPro" id="IPR020845">
    <property type="entry name" value="AMP-binding_CS"/>
</dbReference>
<feature type="active site" description="Proton donor; for dehydratase activity" evidence="9">
    <location>
        <position position="1154"/>
    </location>
</feature>
<dbReference type="Proteomes" id="UP000248423">
    <property type="component" value="Unassembled WGS sequence"/>
</dbReference>
<dbReference type="PROSITE" id="PS52019">
    <property type="entry name" value="PKS_MFAS_DH"/>
    <property type="match status" value="1"/>
</dbReference>
<evidence type="ECO:0000259" key="11">
    <source>
        <dbReference type="PROSITE" id="PS50075"/>
    </source>
</evidence>
<feature type="domain" description="Carrier" evidence="11">
    <location>
        <begin position="2363"/>
        <end position="2441"/>
    </location>
</feature>
<dbReference type="SUPFAM" id="SSF52151">
    <property type="entry name" value="FabD/lysophospholipase-like"/>
    <property type="match status" value="1"/>
</dbReference>
<dbReference type="Gene3D" id="3.30.559.30">
    <property type="entry name" value="Nonribosomal peptide synthetase, condensation domain"/>
    <property type="match status" value="1"/>
</dbReference>
<dbReference type="InterPro" id="IPR016035">
    <property type="entry name" value="Acyl_Trfase/lysoPLipase"/>
</dbReference>
<dbReference type="InterPro" id="IPR014031">
    <property type="entry name" value="Ketoacyl_synth_C"/>
</dbReference>
<dbReference type="EMBL" id="KZ826324">
    <property type="protein sequence ID" value="PYI09963.1"/>
    <property type="molecule type" value="Genomic_DNA"/>
</dbReference>
<dbReference type="Gene3D" id="3.30.300.30">
    <property type="match status" value="1"/>
</dbReference>
<keyword evidence="1" id="KW-0596">Phosphopantetheine</keyword>
<keyword evidence="6" id="KW-0677">Repeat</keyword>
<dbReference type="CDD" id="cd02440">
    <property type="entry name" value="AdoMet_MTases"/>
    <property type="match status" value="1"/>
</dbReference>
<dbReference type="InterPro" id="IPR020841">
    <property type="entry name" value="PKS_Beta-ketoAc_synthase_dom"/>
</dbReference>
<dbReference type="Pfam" id="PF00550">
    <property type="entry name" value="PP-binding"/>
    <property type="match status" value="2"/>
</dbReference>
<evidence type="ECO:0000256" key="5">
    <source>
        <dbReference type="ARBA" id="ARBA00022679"/>
    </source>
</evidence>
<dbReference type="InterPro" id="IPR050091">
    <property type="entry name" value="PKS_NRPS_Biosynth_Enz"/>
</dbReference>
<dbReference type="Gene3D" id="3.40.50.720">
    <property type="entry name" value="NAD(P)-binding Rossmann-like Domain"/>
    <property type="match status" value="3"/>
</dbReference>
<feature type="region of interest" description="C-terminal hotdog fold" evidence="9">
    <location>
        <begin position="1095"/>
        <end position="1249"/>
    </location>
</feature>
<dbReference type="InterPro" id="IPR020807">
    <property type="entry name" value="PKS_DH"/>
</dbReference>
<dbReference type="NCBIfam" id="TIGR01733">
    <property type="entry name" value="AA-adenyl-dom"/>
    <property type="match status" value="1"/>
</dbReference>
<keyword evidence="5" id="KW-0808">Transferase</keyword>
<dbReference type="PANTHER" id="PTHR43775">
    <property type="entry name" value="FATTY ACID SYNTHASE"/>
    <property type="match status" value="1"/>
</dbReference>
<dbReference type="PROSITE" id="PS52004">
    <property type="entry name" value="KS3_2"/>
    <property type="match status" value="1"/>
</dbReference>
<dbReference type="InterPro" id="IPR016039">
    <property type="entry name" value="Thiolase-like"/>
</dbReference>
<dbReference type="InterPro" id="IPR057326">
    <property type="entry name" value="KR_dom"/>
</dbReference>
<dbReference type="GO" id="GO:0004312">
    <property type="term" value="F:fatty acid synthase activity"/>
    <property type="evidence" value="ECO:0007669"/>
    <property type="project" value="TreeGrafter"/>
</dbReference>
<dbReference type="PROSITE" id="PS00455">
    <property type="entry name" value="AMP_BINDING"/>
    <property type="match status" value="1"/>
</dbReference>
<dbReference type="InterPro" id="IPR000873">
    <property type="entry name" value="AMP-dep_synth/lig_dom"/>
</dbReference>
<dbReference type="Pfam" id="PF00501">
    <property type="entry name" value="AMP-binding"/>
    <property type="match status" value="1"/>
</dbReference>
<feature type="domain" description="Ketosynthase family 3 (KS3)" evidence="12">
    <location>
        <begin position="2"/>
        <end position="437"/>
    </location>
</feature>
<feature type="region of interest" description="N-terminal hotdog fold" evidence="9">
    <location>
        <begin position="945"/>
        <end position="1080"/>
    </location>
</feature>
<dbReference type="SUPFAM" id="SSF56801">
    <property type="entry name" value="Acetyl-CoA synthetase-like"/>
    <property type="match status" value="1"/>
</dbReference>
<dbReference type="InterPro" id="IPR014043">
    <property type="entry name" value="Acyl_transferase_dom"/>
</dbReference>
<feature type="compositionally biased region" description="Acidic residues" evidence="10">
    <location>
        <begin position="2479"/>
        <end position="2497"/>
    </location>
</feature>
<dbReference type="CDD" id="cd05930">
    <property type="entry name" value="A_NRPS"/>
    <property type="match status" value="1"/>
</dbReference>
<dbReference type="Gene3D" id="3.30.559.10">
    <property type="entry name" value="Chloramphenicol acetyltransferase-like domain"/>
    <property type="match status" value="1"/>
</dbReference>
<dbReference type="InterPro" id="IPR016036">
    <property type="entry name" value="Malonyl_transacylase_ACP-bd"/>
</dbReference>
<evidence type="ECO:0000256" key="1">
    <source>
        <dbReference type="ARBA" id="ARBA00022450"/>
    </source>
</evidence>
<dbReference type="Gene3D" id="3.40.366.10">
    <property type="entry name" value="Malonyl-Coenzyme A Acyl Carrier Protein, domain 2"/>
    <property type="match status" value="1"/>
</dbReference>